<dbReference type="RefSeq" id="WP_189653110.1">
    <property type="nucleotide sequence ID" value="NZ_BMRC01000036.1"/>
</dbReference>
<gene>
    <name evidence="1" type="ORF">ACFFV7_39595</name>
</gene>
<organism evidence="1 2">
    <name type="scientific">Nonomuraea spiralis</name>
    <dbReference type="NCBI Taxonomy" id="46182"/>
    <lineage>
        <taxon>Bacteria</taxon>
        <taxon>Bacillati</taxon>
        <taxon>Actinomycetota</taxon>
        <taxon>Actinomycetes</taxon>
        <taxon>Streptosporangiales</taxon>
        <taxon>Streptosporangiaceae</taxon>
        <taxon>Nonomuraea</taxon>
    </lineage>
</organism>
<evidence type="ECO:0000313" key="1">
    <source>
        <dbReference type="EMBL" id="MFB9207346.1"/>
    </source>
</evidence>
<protein>
    <submittedName>
        <fullName evidence="1">Uncharacterized protein</fullName>
    </submittedName>
</protein>
<accession>A0ABV5IS13</accession>
<dbReference type="Proteomes" id="UP001589647">
    <property type="component" value="Unassembled WGS sequence"/>
</dbReference>
<evidence type="ECO:0000313" key="2">
    <source>
        <dbReference type="Proteomes" id="UP001589647"/>
    </source>
</evidence>
<reference evidence="1 2" key="1">
    <citation type="submission" date="2024-09" db="EMBL/GenBank/DDBJ databases">
        <authorList>
            <person name="Sun Q."/>
            <person name="Mori K."/>
        </authorList>
    </citation>
    <scope>NUCLEOTIDE SEQUENCE [LARGE SCALE GENOMIC DNA]</scope>
    <source>
        <strain evidence="1 2">CCM 3426</strain>
    </source>
</reference>
<keyword evidence="2" id="KW-1185">Reference proteome</keyword>
<proteinExistence type="predicted"/>
<name>A0ABV5IS13_9ACTN</name>
<dbReference type="EMBL" id="JBHMEI010000049">
    <property type="protein sequence ID" value="MFB9207346.1"/>
    <property type="molecule type" value="Genomic_DNA"/>
</dbReference>
<comment type="caution">
    <text evidence="1">The sequence shown here is derived from an EMBL/GenBank/DDBJ whole genome shotgun (WGS) entry which is preliminary data.</text>
</comment>
<sequence length="46" mass="4769">MEIVGMPAGYELPEIGAVVEGITEFAGASAVALRLTRDPVLNGPKQ</sequence>